<dbReference type="GO" id="GO:0004658">
    <property type="term" value="F:propionyl-CoA carboxylase activity"/>
    <property type="evidence" value="ECO:0007669"/>
    <property type="project" value="TreeGrafter"/>
</dbReference>
<evidence type="ECO:0000259" key="2">
    <source>
        <dbReference type="PROSITE" id="PS50989"/>
    </source>
</evidence>
<dbReference type="PROSITE" id="PS50980">
    <property type="entry name" value="COA_CT_NTER"/>
    <property type="match status" value="1"/>
</dbReference>
<dbReference type="PANTHER" id="PTHR43842:SF2">
    <property type="entry name" value="PROPIONYL-COA CARBOXYLASE BETA CHAIN, MITOCHONDRIAL"/>
    <property type="match status" value="1"/>
</dbReference>
<dbReference type="InterPro" id="IPR011762">
    <property type="entry name" value="COA_CT_N"/>
</dbReference>
<dbReference type="EMBL" id="UINC01007852">
    <property type="protein sequence ID" value="SVA35379.1"/>
    <property type="molecule type" value="Genomic_DNA"/>
</dbReference>
<name>A0A381V4R9_9ZZZZ</name>
<dbReference type="InterPro" id="IPR051047">
    <property type="entry name" value="AccD/PCCB"/>
</dbReference>
<dbReference type="Gene3D" id="3.90.226.10">
    <property type="entry name" value="2-enoyl-CoA Hydratase, Chain A, domain 1"/>
    <property type="match status" value="2"/>
</dbReference>
<dbReference type="PANTHER" id="PTHR43842">
    <property type="entry name" value="PROPIONYL-COA CARBOXYLASE BETA CHAIN"/>
    <property type="match status" value="1"/>
</dbReference>
<evidence type="ECO:0008006" key="4">
    <source>
        <dbReference type="Google" id="ProtNLM"/>
    </source>
</evidence>
<dbReference type="InterPro" id="IPR029045">
    <property type="entry name" value="ClpP/crotonase-like_dom_sf"/>
</dbReference>
<evidence type="ECO:0000313" key="3">
    <source>
        <dbReference type="EMBL" id="SVA35379.1"/>
    </source>
</evidence>
<reference evidence="3" key="1">
    <citation type="submission" date="2018-05" db="EMBL/GenBank/DDBJ databases">
        <authorList>
            <person name="Lanie J.A."/>
            <person name="Ng W.-L."/>
            <person name="Kazmierczak K.M."/>
            <person name="Andrzejewski T.M."/>
            <person name="Davidsen T.M."/>
            <person name="Wayne K.J."/>
            <person name="Tettelin H."/>
            <person name="Glass J.I."/>
            <person name="Rusch D."/>
            <person name="Podicherti R."/>
            <person name="Tsui H.-C.T."/>
            <person name="Winkler M.E."/>
        </authorList>
    </citation>
    <scope>NUCLEOTIDE SEQUENCE</scope>
</reference>
<dbReference type="InterPro" id="IPR011763">
    <property type="entry name" value="COA_CT_C"/>
</dbReference>
<dbReference type="SUPFAM" id="SSF52096">
    <property type="entry name" value="ClpP/crotonase"/>
    <property type="match status" value="2"/>
</dbReference>
<dbReference type="AlphaFoldDB" id="A0A381V4R9"/>
<protein>
    <recommendedName>
        <fullName evidence="4">CoA carboxyltransferase C-terminal domain-containing protein</fullName>
    </recommendedName>
</protein>
<organism evidence="3">
    <name type="scientific">marine metagenome</name>
    <dbReference type="NCBI Taxonomy" id="408172"/>
    <lineage>
        <taxon>unclassified sequences</taxon>
        <taxon>metagenomes</taxon>
        <taxon>ecological metagenomes</taxon>
    </lineage>
</organism>
<dbReference type="Pfam" id="PF01039">
    <property type="entry name" value="Carboxyl_trans"/>
    <property type="match status" value="1"/>
</dbReference>
<evidence type="ECO:0000259" key="1">
    <source>
        <dbReference type="PROSITE" id="PS50980"/>
    </source>
</evidence>
<accession>A0A381V4R9</accession>
<gene>
    <name evidence="3" type="ORF">METZ01_LOCUS88233</name>
</gene>
<feature type="domain" description="CoA carboxyltransferase C-terminal" evidence="2">
    <location>
        <begin position="271"/>
        <end position="520"/>
    </location>
</feature>
<feature type="domain" description="CoA carboxyltransferase N-terminal" evidence="1">
    <location>
        <begin position="1"/>
        <end position="267"/>
    </location>
</feature>
<dbReference type="InterPro" id="IPR034733">
    <property type="entry name" value="AcCoA_carboxyl_beta"/>
</dbReference>
<dbReference type="PROSITE" id="PS50989">
    <property type="entry name" value="COA_CT_CTER"/>
    <property type="match status" value="1"/>
</dbReference>
<proteinExistence type="predicted"/>
<sequence>MSWKDEVEEIKQRKELAKRQGGNVAVKNQHEKGRKTVRERIDYILDKNSFEEIGKASGSSKYDEKGKLLDFTPANFLLGFGKLEGRSIIIGGEDFTLKGGSPNPAGLRKSVYTEELALQFKIPLVRLHEGGGGSVAGSGGSAKKPTVPSGEPVFSKNRFQALGETLGVIPVATAALGPVAGLPAARLVASHFSVMTKNAQVLIAGPAVVKRALGVDISKEKLGGPDVHLRSGVVDNVAENEEDALDQIKRFLSYLPDNYLKFAKRITSNDKVDRIEEELISVIPKDRRKTYSMRKVLELILDSQSFFEMGKNYGPSIITGLARLNGHSVAVLANDCTIYAGAMTSSASLKLRRFIDFVNTFNLPVLSFVDEPGFMIGQDSEEAGTIRHGTAAITAVMQSKVPWASVIIKKVYGVAGAAHFSPNGYVLSWPSAETGTLPVEGGVAIAFRKEIESAKDPDSKRRELEEMLAKRSSPFPRAENFSVHEIIDPRDTRKKLIFWLDLSIETRVAPKEIFKTSMRP</sequence>